<keyword evidence="3 11" id="KW-0548">Nucleotidyltransferase</keyword>
<dbReference type="AlphaFoldDB" id="A0A3M8C6V9"/>
<dbReference type="InterPro" id="IPR000477">
    <property type="entry name" value="RT_dom"/>
</dbReference>
<organism evidence="11 12">
    <name type="scientific">Brevibacillus panacihumi</name>
    <dbReference type="NCBI Taxonomy" id="497735"/>
    <lineage>
        <taxon>Bacteria</taxon>
        <taxon>Bacillati</taxon>
        <taxon>Bacillota</taxon>
        <taxon>Bacilli</taxon>
        <taxon>Bacillales</taxon>
        <taxon>Paenibacillaceae</taxon>
        <taxon>Brevibacillus</taxon>
    </lineage>
</organism>
<evidence type="ECO:0000256" key="2">
    <source>
        <dbReference type="ARBA" id="ARBA00022679"/>
    </source>
</evidence>
<evidence type="ECO:0000256" key="3">
    <source>
        <dbReference type="ARBA" id="ARBA00022695"/>
    </source>
</evidence>
<dbReference type="InterPro" id="IPR000123">
    <property type="entry name" value="Reverse_transcriptase_msDNA"/>
</dbReference>
<evidence type="ECO:0000313" key="12">
    <source>
        <dbReference type="Proteomes" id="UP000281915"/>
    </source>
</evidence>
<evidence type="ECO:0000256" key="6">
    <source>
        <dbReference type="ARBA" id="ARBA00022918"/>
    </source>
</evidence>
<evidence type="ECO:0000256" key="9">
    <source>
        <dbReference type="ARBA" id="ARBA00048173"/>
    </source>
</evidence>
<dbReference type="SUPFAM" id="SSF56672">
    <property type="entry name" value="DNA/RNA polymerases"/>
    <property type="match status" value="1"/>
</dbReference>
<dbReference type="CDD" id="cd01651">
    <property type="entry name" value="RT_G2_intron"/>
    <property type="match status" value="1"/>
</dbReference>
<dbReference type="Pfam" id="PF08388">
    <property type="entry name" value="GIIM"/>
    <property type="match status" value="1"/>
</dbReference>
<dbReference type="InterPro" id="IPR043128">
    <property type="entry name" value="Rev_trsase/Diguanyl_cyclase"/>
</dbReference>
<dbReference type="RefSeq" id="WP_122915429.1">
    <property type="nucleotide sequence ID" value="NZ_RHHT01000069.1"/>
</dbReference>
<evidence type="ECO:0000256" key="8">
    <source>
        <dbReference type="ARBA" id="ARBA00034120"/>
    </source>
</evidence>
<name>A0A3M8C6V9_9BACL</name>
<comment type="catalytic activity">
    <reaction evidence="9">
        <text>DNA(n) + a 2'-deoxyribonucleoside 5'-triphosphate = DNA(n+1) + diphosphate</text>
        <dbReference type="Rhea" id="RHEA:22508"/>
        <dbReference type="Rhea" id="RHEA-COMP:17339"/>
        <dbReference type="Rhea" id="RHEA-COMP:17340"/>
        <dbReference type="ChEBI" id="CHEBI:33019"/>
        <dbReference type="ChEBI" id="CHEBI:61560"/>
        <dbReference type="ChEBI" id="CHEBI:173112"/>
        <dbReference type="EC" id="2.7.7.49"/>
    </reaction>
</comment>
<sequence>MNASKLANYTNVKARQLWTTLYLCAKENPKRRFHALYDKVYRPDILAEAWRRVRANKGSGGIDGQTIERIVQEYGESKFLNEIYLDLKGKQYHPSPVRRTYIPKADGKQRPLGIPTIRDRVVQMATKMVIEPIFEADFKDCSYGFRPKRNAHQAITQIKKTSRTASWVVDVDIKGYFDNINQEKLMKLVEKRISDRRILKLIRNWLRAGVMEDVQFHETEWGTPQGGVISPLLANIYLDYMDTIWEKQFTHLGKLIRYADDFVIMCRSKQDALESIQVIKAVLNKLDLTLSKEKSRLVNIWDNTTGFDFLGLHHRKFPILLKGGKKMYVMSHIPSKKAMKEMRRKIKEYTKPRNKLYWSLDELIQGLNRKLQGFKNYYSLSPIAAKWLCRIDWYVLTRLVLFNNKKRNKQARHARMREIAKATRGILVKLAVRDNRMPRKEEHRKAV</sequence>
<keyword evidence="2 11" id="KW-0808">Transferase</keyword>
<accession>A0A3M8C6V9</accession>
<dbReference type="PROSITE" id="PS50878">
    <property type="entry name" value="RT_POL"/>
    <property type="match status" value="1"/>
</dbReference>
<dbReference type="GO" id="GO:0051607">
    <property type="term" value="P:defense response to virus"/>
    <property type="evidence" value="ECO:0007669"/>
    <property type="project" value="UniProtKB-KW"/>
</dbReference>
<evidence type="ECO:0000256" key="1">
    <source>
        <dbReference type="ARBA" id="ARBA00012493"/>
    </source>
</evidence>
<feature type="domain" description="Reverse transcriptase" evidence="10">
    <location>
        <begin position="83"/>
        <end position="314"/>
    </location>
</feature>
<evidence type="ECO:0000256" key="7">
    <source>
        <dbReference type="ARBA" id="ARBA00023118"/>
    </source>
</evidence>
<reference evidence="11 12" key="1">
    <citation type="submission" date="2018-10" db="EMBL/GenBank/DDBJ databases">
        <title>Phylogenomics of Brevibacillus.</title>
        <authorList>
            <person name="Dunlap C."/>
        </authorList>
    </citation>
    <scope>NUCLEOTIDE SEQUENCE [LARGE SCALE GENOMIC DNA]</scope>
    <source>
        <strain evidence="11 12">JCM 15085</strain>
    </source>
</reference>
<dbReference type="PANTHER" id="PTHR34047">
    <property type="entry name" value="NUCLEAR INTRON MATURASE 1, MITOCHONDRIAL-RELATED"/>
    <property type="match status" value="1"/>
</dbReference>
<dbReference type="Pfam" id="PF00078">
    <property type="entry name" value="RVT_1"/>
    <property type="match status" value="1"/>
</dbReference>
<comment type="similarity">
    <text evidence="8">Belongs to the bacterial reverse transcriptase family.</text>
</comment>
<dbReference type="InterPro" id="IPR043502">
    <property type="entry name" value="DNA/RNA_pol_sf"/>
</dbReference>
<proteinExistence type="inferred from homology"/>
<keyword evidence="7" id="KW-0051">Antiviral defense</keyword>
<keyword evidence="6 11" id="KW-0695">RNA-directed DNA polymerase</keyword>
<dbReference type="Proteomes" id="UP000281915">
    <property type="component" value="Unassembled WGS sequence"/>
</dbReference>
<dbReference type="EMBL" id="RHHT01000069">
    <property type="protein sequence ID" value="RNB70655.1"/>
    <property type="molecule type" value="Genomic_DNA"/>
</dbReference>
<keyword evidence="5" id="KW-0460">Magnesium</keyword>
<keyword evidence="4" id="KW-0479">Metal-binding</keyword>
<dbReference type="GO" id="GO:0046872">
    <property type="term" value="F:metal ion binding"/>
    <property type="evidence" value="ECO:0007669"/>
    <property type="project" value="UniProtKB-KW"/>
</dbReference>
<evidence type="ECO:0000256" key="5">
    <source>
        <dbReference type="ARBA" id="ARBA00022842"/>
    </source>
</evidence>
<dbReference type="GO" id="GO:0003964">
    <property type="term" value="F:RNA-directed DNA polymerase activity"/>
    <property type="evidence" value="ECO:0007669"/>
    <property type="project" value="UniProtKB-KW"/>
</dbReference>
<protein>
    <recommendedName>
        <fullName evidence="1">RNA-directed DNA polymerase</fullName>
        <ecNumber evidence="1">2.7.7.49</ecNumber>
    </recommendedName>
</protein>
<dbReference type="EC" id="2.7.7.49" evidence="1"/>
<dbReference type="PRINTS" id="PR00866">
    <property type="entry name" value="RNADNAPOLMS"/>
</dbReference>
<evidence type="ECO:0000259" key="10">
    <source>
        <dbReference type="PROSITE" id="PS50878"/>
    </source>
</evidence>
<evidence type="ECO:0000313" key="11">
    <source>
        <dbReference type="EMBL" id="RNB70655.1"/>
    </source>
</evidence>
<dbReference type="NCBIfam" id="TIGR04416">
    <property type="entry name" value="group_II_RT_mat"/>
    <property type="match status" value="1"/>
</dbReference>
<dbReference type="Gene3D" id="3.30.70.270">
    <property type="match status" value="1"/>
</dbReference>
<gene>
    <name evidence="11" type="primary">ltrA</name>
    <name evidence="11" type="ORF">EDM58_23130</name>
</gene>
<dbReference type="InterPro" id="IPR030931">
    <property type="entry name" value="Group_II_RT_mat"/>
</dbReference>
<comment type="caution">
    <text evidence="11">The sequence shown here is derived from an EMBL/GenBank/DDBJ whole genome shotgun (WGS) entry which is preliminary data.</text>
</comment>
<evidence type="ECO:0000256" key="4">
    <source>
        <dbReference type="ARBA" id="ARBA00022723"/>
    </source>
</evidence>
<dbReference type="PANTHER" id="PTHR34047:SF8">
    <property type="entry name" value="PROTEIN YKFC"/>
    <property type="match status" value="1"/>
</dbReference>
<dbReference type="InterPro" id="IPR051083">
    <property type="entry name" value="GrpII_Intron_Splice-Mob/Def"/>
</dbReference>
<dbReference type="InterPro" id="IPR013597">
    <property type="entry name" value="Mat_intron_G2"/>
</dbReference>
<dbReference type="GO" id="GO:0003723">
    <property type="term" value="F:RNA binding"/>
    <property type="evidence" value="ECO:0007669"/>
    <property type="project" value="InterPro"/>
</dbReference>